<keyword evidence="1" id="KW-0732">Signal</keyword>
<feature type="signal peptide" evidence="1">
    <location>
        <begin position="1"/>
        <end position="22"/>
    </location>
</feature>
<feature type="chain" id="PRO_5041270904" description="LamG domain-containing protein" evidence="1">
    <location>
        <begin position="23"/>
        <end position="207"/>
    </location>
</feature>
<comment type="caution">
    <text evidence="2">The sequence shown here is derived from an EMBL/GenBank/DDBJ whole genome shotgun (WGS) entry which is preliminary data.</text>
</comment>
<keyword evidence="3" id="KW-1185">Reference proteome</keyword>
<accession>A0AA35X326</accession>
<gene>
    <name evidence="2" type="ORF">GBAR_LOCUS24131</name>
</gene>
<evidence type="ECO:0000313" key="2">
    <source>
        <dbReference type="EMBL" id="CAI8043523.1"/>
    </source>
</evidence>
<dbReference type="EMBL" id="CASHTH010003333">
    <property type="protein sequence ID" value="CAI8043523.1"/>
    <property type="molecule type" value="Genomic_DNA"/>
</dbReference>
<evidence type="ECO:0008006" key="4">
    <source>
        <dbReference type="Google" id="ProtNLM"/>
    </source>
</evidence>
<name>A0AA35X326_GEOBA</name>
<protein>
    <recommendedName>
        <fullName evidence="4">LamG domain-containing protein</fullName>
    </recommendedName>
</protein>
<sequence length="207" mass="23231">MKKLAYFLVAVTFLMSCVLAYAADPEKDLLIYLPFDEGQGNKAEDVSPNGFVGDVKNAKWVEGVVGQALHFKGGSVNFDPLKIDQPKEMTIEFWFKPDDKIEGGNRIDLLYRLNGGGRPHITFNRGGVLFGFYFATLGVELEAVTNYDAFEPEWYYSSDRRARRQRGCILTESLIPKQKPVGMHAWISVPKVCVSQRVRVTPTSSTV</sequence>
<reference evidence="2" key="1">
    <citation type="submission" date="2023-03" db="EMBL/GenBank/DDBJ databases">
        <authorList>
            <person name="Steffen K."/>
            <person name="Cardenas P."/>
        </authorList>
    </citation>
    <scope>NUCLEOTIDE SEQUENCE</scope>
</reference>
<evidence type="ECO:0000313" key="3">
    <source>
        <dbReference type="Proteomes" id="UP001174909"/>
    </source>
</evidence>
<dbReference type="SUPFAM" id="SSF49899">
    <property type="entry name" value="Concanavalin A-like lectins/glucanases"/>
    <property type="match status" value="1"/>
</dbReference>
<dbReference type="Gene3D" id="2.60.120.200">
    <property type="match status" value="1"/>
</dbReference>
<organism evidence="2 3">
    <name type="scientific">Geodia barretti</name>
    <name type="common">Barrett's horny sponge</name>
    <dbReference type="NCBI Taxonomy" id="519541"/>
    <lineage>
        <taxon>Eukaryota</taxon>
        <taxon>Metazoa</taxon>
        <taxon>Porifera</taxon>
        <taxon>Demospongiae</taxon>
        <taxon>Heteroscleromorpha</taxon>
        <taxon>Tetractinellida</taxon>
        <taxon>Astrophorina</taxon>
        <taxon>Geodiidae</taxon>
        <taxon>Geodia</taxon>
    </lineage>
</organism>
<dbReference type="PROSITE" id="PS51257">
    <property type="entry name" value="PROKAR_LIPOPROTEIN"/>
    <property type="match status" value="1"/>
</dbReference>
<dbReference type="InterPro" id="IPR013320">
    <property type="entry name" value="ConA-like_dom_sf"/>
</dbReference>
<dbReference type="AlphaFoldDB" id="A0AA35X326"/>
<proteinExistence type="predicted"/>
<evidence type="ECO:0000256" key="1">
    <source>
        <dbReference type="SAM" id="SignalP"/>
    </source>
</evidence>
<dbReference type="Proteomes" id="UP001174909">
    <property type="component" value="Unassembled WGS sequence"/>
</dbReference>